<comment type="caution">
    <text evidence="10">The sequence shown here is derived from an EMBL/GenBank/DDBJ whole genome shotgun (WGS) entry which is preliminary data.</text>
</comment>
<evidence type="ECO:0000256" key="5">
    <source>
        <dbReference type="ARBA" id="ARBA00023268"/>
    </source>
</evidence>
<sequence length="1670" mass="175241">DGGISVAAVNGPGSVVVSGDPGALDEMVARLEGEEVRVRRVPVDYASHSAHVEAIREELLTVLADIEPRASEVPFYSTVSAELVDTTGLDAEYWYRNLRQTVELEATTRTLLGTGHATFIEVSPHPVLTLPVQQTVESAEAQAVAVGTLRRDEGGLERFLTSAAEVFVRGVTVDWAALLEGHGARRVELPTYAFRRQRYWLDVSAAEVSATADGLAADAVDARFWEAVEREDLQALVRTLEVEDEQQQSSLTALLPALSSWRRQRRAQNTVDSWRYKVVWKPLASATDAALSGTWLVVLPASHADDALVSATVRGLETGGADVVRVVLDASGNDRWSVAERLRGALDEAGVETSGVAGVFSLLGLDESGHGTFEVVPAGLAAMVALVQGLGDAGVVAPLWCGTRGAVSVGRSDRLVSPVQAMVWGLGRIVGVEYPQRWGGAVDLPEAMDGRAVARLIGVLAGTEGEDQVAVRGSGVFAKRMVRATAAEDAEGRGSWQSRGSVLVTGGTGALGGHVARWLAQTGAEHLVLTSRRGMEAEGAAELKAELEGLGARVTVAACDAADREALAAVLDAIPRELPLTAVVHTAGVLDDGVLDALTVRRAAGVLRPKVDATRNLHELTAGMELSAFVLFSSGAGTLGGPGQGSYAAGNAYLDALALQRRADGLPATSIAWGAWAGGGLGSGEVGERMDRSGMVGMVPELAISGMQQALELDETFLVIAEIDWERFQPDFVGSRPNALFREVAELNRPAAASGADAGDGDDAISALRREMAELPAAEQPKLLLELVRNQAADVLGYDGADAVEADRAFRDLGFDSLTAVELRNRLGVVTGLRLPVTCVFDYPNATVLARYLHTEMFGDQPVTAAVTAAAPQRPEGAQGPLTTDEPIAIIGMSCRFPGGVRSPEELWKLLMAEGDVISGFPEDRGWDIDGLYDPDPEKSGTSYVQAGGFLDEVGHFDPGFFGISPREALAIDPQQRLLLETSWEAFERAGVDPVALRGSQTGVFVGSNYHDYGSRILADGEGVEGYLGLGSAPSVSSGRISYTFGFEGPAVTVDTACSSSLVALHLACQSLRQGESSVALAGGVTIMATPGTFIEFSAQRVLSFDGRCKAFSAEADGTGWSEGVGMLLVERLSDARRNGHEVLAVIRGSAINQDGASNGLTAPNGPSQQRLIEQTLAGARLASADVDVVEAHGTGTPLGDPIEAQALLATYGQGRPEGQPLLLGAIKSNIGHTQAAAGVAGVIKMVMAMREGTLPKTLHVDEASPHVDWSAGDLELLTEAVPWPERGRPRRAAVSAFGVSGTNAHTIIEQAPVPDEPEAPRAGESPDTTAAPVPWILSGRTDAALRGQAERLRAQLATASEEFMPTVDLGYSLAMTRSLFDHRAALVGEDRADLLRGLEAIANGETAPGVARGVAGAPGRTAFLFSGQGAQRLGMGRELYDAFPAFADAWDEVCAHLDGLLERPLRDVVFAAEGSADAGLLDQTAFTQPALFAVEVALFRLLSAWGVAPDVVIGHSIGEIAAAHVAGVFSLEDACTLVAARGRLMQALPEGGAMVAIEASEEEVSGSLAGREAEVSIAAVNGPASVVIAGDEAAALEIAGGWAEQGRKTRRLRVSHAFHSPRMDAMLGDFRKVVEGLSFQTPSIALVSNVTGEAASGDEVCSPEYWVRH</sequence>
<dbReference type="FunFam" id="1.10.1200.10:FF:000007">
    <property type="entry name" value="Probable polyketide synthase pks17"/>
    <property type="match status" value="1"/>
</dbReference>
<dbReference type="Pfam" id="PF16197">
    <property type="entry name" value="KAsynt_C_assoc"/>
    <property type="match status" value="1"/>
</dbReference>
<dbReference type="InterPro" id="IPR006162">
    <property type="entry name" value="Ppantetheine_attach_site"/>
</dbReference>
<name>A0A1V4CY45_9ACTN</name>
<dbReference type="PROSITE" id="PS52004">
    <property type="entry name" value="KS3_2"/>
    <property type="match status" value="1"/>
</dbReference>
<protein>
    <submittedName>
        <fullName evidence="10">Polyketide synthase</fullName>
    </submittedName>
</protein>
<dbReference type="PANTHER" id="PTHR43775">
    <property type="entry name" value="FATTY ACID SYNTHASE"/>
    <property type="match status" value="1"/>
</dbReference>
<gene>
    <name evidence="10" type="ORF">VT50_0228535</name>
</gene>
<dbReference type="Pfam" id="PF00698">
    <property type="entry name" value="Acyl_transf_1"/>
    <property type="match status" value="2"/>
</dbReference>
<dbReference type="Pfam" id="PF00550">
    <property type="entry name" value="PP-binding"/>
    <property type="match status" value="1"/>
</dbReference>
<feature type="non-terminal residue" evidence="10">
    <location>
        <position position="1670"/>
    </location>
</feature>
<keyword evidence="5" id="KW-0511">Multifunctional enzyme</keyword>
<dbReference type="InterPro" id="IPR020841">
    <property type="entry name" value="PKS_Beta-ketoAc_synthase_dom"/>
</dbReference>
<dbReference type="InterPro" id="IPR036736">
    <property type="entry name" value="ACP-like_sf"/>
</dbReference>
<dbReference type="Gene3D" id="3.30.70.250">
    <property type="entry name" value="Malonyl-CoA ACP transacylase, ACP-binding"/>
    <property type="match status" value="1"/>
</dbReference>
<evidence type="ECO:0000313" key="10">
    <source>
        <dbReference type="EMBL" id="OPF73524.1"/>
    </source>
</evidence>
<keyword evidence="4" id="KW-0045">Antibiotic biosynthesis</keyword>
<keyword evidence="6" id="KW-0012">Acyltransferase</keyword>
<dbReference type="InterPro" id="IPR020806">
    <property type="entry name" value="PKS_PP-bd"/>
</dbReference>
<evidence type="ECO:0000313" key="11">
    <source>
        <dbReference type="Proteomes" id="UP000033615"/>
    </source>
</evidence>
<evidence type="ECO:0000259" key="9">
    <source>
        <dbReference type="PROSITE" id="PS52004"/>
    </source>
</evidence>
<dbReference type="SUPFAM" id="SSF52151">
    <property type="entry name" value="FabD/lysophospholipase-like"/>
    <property type="match status" value="2"/>
</dbReference>
<dbReference type="Pfam" id="PF00109">
    <property type="entry name" value="ketoacyl-synt"/>
    <property type="match status" value="1"/>
</dbReference>
<keyword evidence="11" id="KW-1185">Reference proteome</keyword>
<feature type="domain" description="Carrier" evidence="8">
    <location>
        <begin position="782"/>
        <end position="857"/>
    </location>
</feature>
<proteinExistence type="predicted"/>
<dbReference type="InterPro" id="IPR014030">
    <property type="entry name" value="Ketoacyl_synth_N"/>
</dbReference>
<dbReference type="SUPFAM" id="SSF51735">
    <property type="entry name" value="NAD(P)-binding Rossmann-fold domains"/>
    <property type="match status" value="2"/>
</dbReference>
<dbReference type="InterPro" id="IPR001227">
    <property type="entry name" value="Ac_transferase_dom_sf"/>
</dbReference>
<keyword evidence="1" id="KW-0596">Phosphopantetheine</keyword>
<dbReference type="SUPFAM" id="SSF47336">
    <property type="entry name" value="ACP-like"/>
    <property type="match status" value="1"/>
</dbReference>
<dbReference type="Gene3D" id="6.10.140.1830">
    <property type="match status" value="1"/>
</dbReference>
<dbReference type="Pfam" id="PF02801">
    <property type="entry name" value="Ketoacyl-synt_C"/>
    <property type="match status" value="1"/>
</dbReference>
<dbReference type="GO" id="GO:0031177">
    <property type="term" value="F:phosphopantetheine binding"/>
    <property type="evidence" value="ECO:0007669"/>
    <property type="project" value="InterPro"/>
</dbReference>
<dbReference type="InterPro" id="IPR018201">
    <property type="entry name" value="Ketoacyl_synth_AS"/>
</dbReference>
<evidence type="ECO:0000259" key="8">
    <source>
        <dbReference type="PROSITE" id="PS50075"/>
    </source>
</evidence>
<dbReference type="SUPFAM" id="SSF53901">
    <property type="entry name" value="Thiolase-like"/>
    <property type="match status" value="1"/>
</dbReference>
<evidence type="ECO:0000256" key="6">
    <source>
        <dbReference type="ARBA" id="ARBA00023315"/>
    </source>
</evidence>
<dbReference type="InterPro" id="IPR016039">
    <property type="entry name" value="Thiolase-like"/>
</dbReference>
<dbReference type="InterPro" id="IPR009081">
    <property type="entry name" value="PP-bd_ACP"/>
</dbReference>
<evidence type="ECO:0000256" key="1">
    <source>
        <dbReference type="ARBA" id="ARBA00022450"/>
    </source>
</evidence>
<evidence type="ECO:0000256" key="7">
    <source>
        <dbReference type="SAM" id="MobiDB-lite"/>
    </source>
</evidence>
<dbReference type="SMART" id="SM00823">
    <property type="entry name" value="PKS_PP"/>
    <property type="match status" value="1"/>
</dbReference>
<dbReference type="PROSITE" id="PS00606">
    <property type="entry name" value="KS3_1"/>
    <property type="match status" value="1"/>
</dbReference>
<dbReference type="Gene3D" id="3.40.50.720">
    <property type="entry name" value="NAD(P)-binding Rossmann-like Domain"/>
    <property type="match status" value="1"/>
</dbReference>
<evidence type="ECO:0000256" key="3">
    <source>
        <dbReference type="ARBA" id="ARBA00022679"/>
    </source>
</evidence>
<dbReference type="CDD" id="cd08952">
    <property type="entry name" value="KR_1_SDR_x"/>
    <property type="match status" value="1"/>
</dbReference>
<evidence type="ECO:0000256" key="4">
    <source>
        <dbReference type="ARBA" id="ARBA00023194"/>
    </source>
</evidence>
<dbReference type="SMART" id="SM00825">
    <property type="entry name" value="PKS_KS"/>
    <property type="match status" value="1"/>
</dbReference>
<organism evidence="10 11">
    <name type="scientific">Streptomyces antioxidans</name>
    <dbReference type="NCBI Taxonomy" id="1507734"/>
    <lineage>
        <taxon>Bacteria</taxon>
        <taxon>Bacillati</taxon>
        <taxon>Actinomycetota</taxon>
        <taxon>Actinomycetes</taxon>
        <taxon>Kitasatosporales</taxon>
        <taxon>Streptomycetaceae</taxon>
        <taxon>Streptomyces</taxon>
    </lineage>
</organism>
<dbReference type="InterPro" id="IPR014031">
    <property type="entry name" value="Ketoacyl_synth_C"/>
</dbReference>
<dbReference type="Pfam" id="PF08659">
    <property type="entry name" value="KR"/>
    <property type="match status" value="1"/>
</dbReference>
<dbReference type="FunFam" id="3.40.47.10:FF:000019">
    <property type="entry name" value="Polyketide synthase type I"/>
    <property type="match status" value="1"/>
</dbReference>
<dbReference type="InterPro" id="IPR041618">
    <property type="entry name" value="PKS_DE"/>
</dbReference>
<dbReference type="OrthoDB" id="9778690at2"/>
<dbReference type="GO" id="GO:0033068">
    <property type="term" value="P:macrolide biosynthetic process"/>
    <property type="evidence" value="ECO:0007669"/>
    <property type="project" value="UniProtKB-ARBA"/>
</dbReference>
<dbReference type="InterPro" id="IPR016035">
    <property type="entry name" value="Acyl_Trfase/lysoPLipase"/>
</dbReference>
<dbReference type="InterPro" id="IPR036291">
    <property type="entry name" value="NAD(P)-bd_dom_sf"/>
</dbReference>
<dbReference type="EMBL" id="LAKD02000089">
    <property type="protein sequence ID" value="OPF73524.1"/>
    <property type="molecule type" value="Genomic_DNA"/>
</dbReference>
<dbReference type="InterPro" id="IPR016036">
    <property type="entry name" value="Malonyl_transacylase_ACP-bd"/>
</dbReference>
<evidence type="ECO:0000256" key="2">
    <source>
        <dbReference type="ARBA" id="ARBA00022553"/>
    </source>
</evidence>
<accession>A0A1V4CY45</accession>
<dbReference type="SMART" id="SM00827">
    <property type="entry name" value="PKS_AT"/>
    <property type="match status" value="2"/>
</dbReference>
<keyword evidence="2" id="KW-0597">Phosphoprotein</keyword>
<feature type="region of interest" description="Disordered" evidence="7">
    <location>
        <begin position="1314"/>
        <end position="1334"/>
    </location>
</feature>
<dbReference type="SMART" id="SM00822">
    <property type="entry name" value="PKS_KR"/>
    <property type="match status" value="1"/>
</dbReference>
<dbReference type="Proteomes" id="UP000033615">
    <property type="component" value="Unassembled WGS sequence"/>
</dbReference>
<dbReference type="PROSITE" id="PS50075">
    <property type="entry name" value="CARRIER"/>
    <property type="match status" value="1"/>
</dbReference>
<keyword evidence="3" id="KW-0808">Transferase</keyword>
<dbReference type="SMART" id="SM01294">
    <property type="entry name" value="PKS_PP_betabranch"/>
    <property type="match status" value="1"/>
</dbReference>
<dbReference type="InterPro" id="IPR050091">
    <property type="entry name" value="PKS_NRPS_Biosynth_Enz"/>
</dbReference>
<dbReference type="InterPro" id="IPR013968">
    <property type="entry name" value="PKS_KR"/>
</dbReference>
<dbReference type="CDD" id="cd00833">
    <property type="entry name" value="PKS"/>
    <property type="match status" value="1"/>
</dbReference>
<dbReference type="InterPro" id="IPR032821">
    <property type="entry name" value="PKS_assoc"/>
</dbReference>
<dbReference type="GO" id="GO:0004315">
    <property type="term" value="F:3-oxoacyl-[acyl-carrier-protein] synthase activity"/>
    <property type="evidence" value="ECO:0007669"/>
    <property type="project" value="InterPro"/>
</dbReference>
<dbReference type="RefSeq" id="WP_143645285.1">
    <property type="nucleotide sequence ID" value="NZ_LAKD02000089.1"/>
</dbReference>
<dbReference type="InterPro" id="IPR014043">
    <property type="entry name" value="Acyl_transferase_dom"/>
</dbReference>
<feature type="non-terminal residue" evidence="10">
    <location>
        <position position="1"/>
    </location>
</feature>
<dbReference type="PROSITE" id="PS00012">
    <property type="entry name" value="PHOSPHOPANTETHEINE"/>
    <property type="match status" value="1"/>
</dbReference>
<dbReference type="Pfam" id="PF18369">
    <property type="entry name" value="PKS_DE"/>
    <property type="match status" value="1"/>
</dbReference>
<dbReference type="Gene3D" id="3.40.47.10">
    <property type="match status" value="1"/>
</dbReference>
<reference evidence="10" key="1">
    <citation type="submission" date="2016-12" db="EMBL/GenBank/DDBJ databases">
        <title>Genome sequence of Streptomyces antioxidans MUSC 164.</title>
        <authorList>
            <person name="Lee L.-H."/>
            <person name="Ser H.-L."/>
        </authorList>
    </citation>
    <scope>NUCLEOTIDE SEQUENCE [LARGE SCALE GENOMIC DNA]</scope>
    <source>
        <strain evidence="10">MUSC 164</strain>
    </source>
</reference>
<dbReference type="SUPFAM" id="SSF55048">
    <property type="entry name" value="Probable ACP-binding domain of malonyl-CoA ACP transacylase"/>
    <property type="match status" value="2"/>
</dbReference>
<dbReference type="GO" id="GO:0006633">
    <property type="term" value="P:fatty acid biosynthetic process"/>
    <property type="evidence" value="ECO:0007669"/>
    <property type="project" value="InterPro"/>
</dbReference>
<dbReference type="InterPro" id="IPR057326">
    <property type="entry name" value="KR_dom"/>
</dbReference>
<feature type="domain" description="Ketosynthase family 3 (KS3)" evidence="9">
    <location>
        <begin position="885"/>
        <end position="1311"/>
    </location>
</feature>
<dbReference type="GO" id="GO:0004312">
    <property type="term" value="F:fatty acid synthase activity"/>
    <property type="evidence" value="ECO:0007669"/>
    <property type="project" value="TreeGrafter"/>
</dbReference>
<dbReference type="Gene3D" id="3.40.366.10">
    <property type="entry name" value="Malonyl-Coenzyme A Acyl Carrier Protein, domain 2"/>
    <property type="match status" value="2"/>
</dbReference>
<dbReference type="Gene3D" id="1.10.1200.10">
    <property type="entry name" value="ACP-like"/>
    <property type="match status" value="1"/>
</dbReference>
<dbReference type="PANTHER" id="PTHR43775:SF51">
    <property type="entry name" value="INACTIVE PHENOLPHTHIOCEROL SYNTHESIS POLYKETIDE SYNTHASE TYPE I PKS1-RELATED"/>
    <property type="match status" value="1"/>
</dbReference>